<evidence type="ECO:0000313" key="4">
    <source>
        <dbReference type="Proteomes" id="UP000237822"/>
    </source>
</evidence>
<dbReference type="PANTHER" id="PTHR33608:SF14">
    <property type="entry name" value="POSSIBLE CONSERVED SECRETED PROTEIN"/>
    <property type="match status" value="1"/>
</dbReference>
<dbReference type="InterPro" id="IPR002881">
    <property type="entry name" value="DUF58"/>
</dbReference>
<dbReference type="RefSeq" id="WP_106298142.1">
    <property type="nucleotide sequence ID" value="NZ_PVTI01000019.1"/>
</dbReference>
<name>A0A2T0UEG9_9MICO</name>
<feature type="domain" description="DUF58" evidence="2">
    <location>
        <begin position="244"/>
        <end position="413"/>
    </location>
</feature>
<sequence length="496" mass="52746">MTTPPTTPLSARWRPTAAHLRASVLGVCFVAIGVFMRRPDAVVIGAPLVAVAAWSVLRRPTALPRVHVWLRHPVLREGQTTAWTMAVAPGAGVEDVGLAVSEAPFTRYTPPSQSVARGDIGAAATPTQVAGPDGRDGSDGSGTTDEPAGPAEQAGPAEPVGGLVLLDVECQSIRWGVRSPGAATCAVSAAFGAWTWAPEPVSAEPLPTVPLPEVFSARTATPDPDGLVGRSRSRRAGDGAELADVRAFRFGDRLRRIHWPVSVRTGELNVTTTFSDEDAEVLLLVDAMHDLGTSTGYDGESSSLDSGVRAAAAVAEHYLRVGDHVGLQVLGAQASPRIPAELGSNQLRRILDVLARVRVADGGVVDKRRLRAQLRHPVPFGTLVVVLTPAVSVDVLAHAAQLARRGQPVVVVDTLPVSMTTGELPDDLLRDLVPDEDEVGDSARLAWRIRLLERQRELQRTRLSGVPIVPWVGPGTLDAVLRDLGRQRRSPRVMTR</sequence>
<evidence type="ECO:0000256" key="1">
    <source>
        <dbReference type="SAM" id="MobiDB-lite"/>
    </source>
</evidence>
<evidence type="ECO:0000259" key="2">
    <source>
        <dbReference type="Pfam" id="PF01882"/>
    </source>
</evidence>
<feature type="compositionally biased region" description="Low complexity" evidence="1">
    <location>
        <begin position="141"/>
        <end position="158"/>
    </location>
</feature>
<keyword evidence="4" id="KW-1185">Reference proteome</keyword>
<accession>A0A2T0UEG9</accession>
<dbReference type="AlphaFoldDB" id="A0A2T0UEG9"/>
<organism evidence="3 4">
    <name type="scientific">Knoellia remsis</name>
    <dbReference type="NCBI Taxonomy" id="407159"/>
    <lineage>
        <taxon>Bacteria</taxon>
        <taxon>Bacillati</taxon>
        <taxon>Actinomycetota</taxon>
        <taxon>Actinomycetes</taxon>
        <taxon>Micrococcales</taxon>
        <taxon>Intrasporangiaceae</taxon>
        <taxon>Knoellia</taxon>
    </lineage>
</organism>
<dbReference type="EMBL" id="PVTI01000019">
    <property type="protein sequence ID" value="PRY56319.1"/>
    <property type="molecule type" value="Genomic_DNA"/>
</dbReference>
<gene>
    <name evidence="3" type="ORF">BCF74_11936</name>
</gene>
<dbReference type="PANTHER" id="PTHR33608">
    <property type="entry name" value="BLL2464 PROTEIN"/>
    <property type="match status" value="1"/>
</dbReference>
<dbReference type="Pfam" id="PF01882">
    <property type="entry name" value="DUF58"/>
    <property type="match status" value="1"/>
</dbReference>
<dbReference type="OrthoDB" id="9776116at2"/>
<reference evidence="3 4" key="1">
    <citation type="submission" date="2018-03" db="EMBL/GenBank/DDBJ databases">
        <title>Genomic Encyclopedia of Archaeal and Bacterial Type Strains, Phase II (KMG-II): from individual species to whole genera.</title>
        <authorList>
            <person name="Goeker M."/>
        </authorList>
    </citation>
    <scope>NUCLEOTIDE SEQUENCE [LARGE SCALE GENOMIC DNA]</scope>
    <source>
        <strain evidence="3 4">ATCC BAA-1496</strain>
    </source>
</reference>
<dbReference type="Proteomes" id="UP000237822">
    <property type="component" value="Unassembled WGS sequence"/>
</dbReference>
<comment type="caution">
    <text evidence="3">The sequence shown here is derived from an EMBL/GenBank/DDBJ whole genome shotgun (WGS) entry which is preliminary data.</text>
</comment>
<feature type="region of interest" description="Disordered" evidence="1">
    <location>
        <begin position="123"/>
        <end position="158"/>
    </location>
</feature>
<protein>
    <submittedName>
        <fullName evidence="3">Uncharacterized protein DUF58</fullName>
    </submittedName>
</protein>
<proteinExistence type="predicted"/>
<evidence type="ECO:0000313" key="3">
    <source>
        <dbReference type="EMBL" id="PRY56319.1"/>
    </source>
</evidence>